<protein>
    <submittedName>
        <fullName evidence="5">Inactive dipeptidyl peptidase 10</fullName>
    </submittedName>
</protein>
<dbReference type="Pfam" id="PF00930">
    <property type="entry name" value="DPPIV_N"/>
    <property type="match status" value="1"/>
</dbReference>
<evidence type="ECO:0000259" key="4">
    <source>
        <dbReference type="Pfam" id="PF00930"/>
    </source>
</evidence>
<dbReference type="GO" id="GO:0006508">
    <property type="term" value="P:proteolysis"/>
    <property type="evidence" value="ECO:0007669"/>
    <property type="project" value="InterPro"/>
</dbReference>
<name>A0AAE1H478_9NEOP</name>
<comment type="caution">
    <text evidence="5">The sequence shown here is derived from an EMBL/GenBank/DDBJ whole genome shotgun (WGS) entry which is preliminary data.</text>
</comment>
<dbReference type="AlphaFoldDB" id="A0AAE1H478"/>
<keyword evidence="2" id="KW-0720">Serine protease</keyword>
<evidence type="ECO:0000256" key="3">
    <source>
        <dbReference type="ARBA" id="ARBA00023180"/>
    </source>
</evidence>
<reference evidence="5" key="1">
    <citation type="submission" date="2021-07" db="EMBL/GenBank/DDBJ databases">
        <authorList>
            <person name="Catto M.A."/>
            <person name="Jacobson A."/>
            <person name="Kennedy G."/>
            <person name="Labadie P."/>
            <person name="Hunt B.G."/>
            <person name="Srinivasan R."/>
        </authorList>
    </citation>
    <scope>NUCLEOTIDE SEQUENCE</scope>
    <source>
        <strain evidence="5">PL_HMW_Pooled</strain>
        <tissue evidence="5">Head</tissue>
    </source>
</reference>
<evidence type="ECO:0000256" key="2">
    <source>
        <dbReference type="ARBA" id="ARBA00022825"/>
    </source>
</evidence>
<keyword evidence="1" id="KW-0378">Hydrolase</keyword>
<keyword evidence="6" id="KW-1185">Reference proteome</keyword>
<dbReference type="GO" id="GO:0008239">
    <property type="term" value="F:dipeptidyl-peptidase activity"/>
    <property type="evidence" value="ECO:0007669"/>
    <property type="project" value="TreeGrafter"/>
</dbReference>
<reference evidence="5" key="2">
    <citation type="journal article" date="2023" name="BMC Genomics">
        <title>Pest status, molecular evolution, and epigenetic factors derived from the genome assembly of Frankliniella fusca, a thysanopteran phytovirus vector.</title>
        <authorList>
            <person name="Catto M.A."/>
            <person name="Labadie P.E."/>
            <person name="Jacobson A.L."/>
            <person name="Kennedy G.G."/>
            <person name="Srinivasan R."/>
            <person name="Hunt B.G."/>
        </authorList>
    </citation>
    <scope>NUCLEOTIDE SEQUENCE</scope>
    <source>
        <strain evidence="5">PL_HMW_Pooled</strain>
    </source>
</reference>
<dbReference type="GO" id="GO:0005886">
    <property type="term" value="C:plasma membrane"/>
    <property type="evidence" value="ECO:0007669"/>
    <property type="project" value="TreeGrafter"/>
</dbReference>
<dbReference type="SUPFAM" id="SSF82171">
    <property type="entry name" value="DPP6 N-terminal domain-like"/>
    <property type="match status" value="1"/>
</dbReference>
<dbReference type="InterPro" id="IPR002469">
    <property type="entry name" value="Peptidase_S9B_N"/>
</dbReference>
<dbReference type="PANTHER" id="PTHR11731:SF200">
    <property type="entry name" value="DIPEPTIDYL PEPTIDASE 10, ISOFORM B"/>
    <property type="match status" value="1"/>
</dbReference>
<keyword evidence="3" id="KW-0325">Glycoprotein</keyword>
<evidence type="ECO:0000313" key="6">
    <source>
        <dbReference type="Proteomes" id="UP001219518"/>
    </source>
</evidence>
<evidence type="ECO:0000256" key="1">
    <source>
        <dbReference type="ARBA" id="ARBA00022438"/>
    </source>
</evidence>
<dbReference type="GO" id="GO:0008236">
    <property type="term" value="F:serine-type peptidase activity"/>
    <property type="evidence" value="ECO:0007669"/>
    <property type="project" value="UniProtKB-KW"/>
</dbReference>
<dbReference type="Proteomes" id="UP001219518">
    <property type="component" value="Unassembled WGS sequence"/>
</dbReference>
<feature type="domain" description="Dipeptidylpeptidase IV N-terminal" evidence="4">
    <location>
        <begin position="13"/>
        <end position="162"/>
    </location>
</feature>
<dbReference type="EMBL" id="JAHWGI010000382">
    <property type="protein sequence ID" value="KAK3914477.1"/>
    <property type="molecule type" value="Genomic_DNA"/>
</dbReference>
<accession>A0AAE1H478</accession>
<keyword evidence="1" id="KW-0031">Aminopeptidase</keyword>
<dbReference type="GO" id="GO:0004177">
    <property type="term" value="F:aminopeptidase activity"/>
    <property type="evidence" value="ECO:0007669"/>
    <property type="project" value="UniProtKB-KW"/>
</dbReference>
<gene>
    <name evidence="5" type="ORF">KUF71_023878</name>
</gene>
<sequence>MNNRTATWFCYWQVFDHSFEAKYTVFEVASQSRYPLHVNETEEPGGDGHRHLQLAEWGPTGSQLVLVQDNDIYYKANGSAQSRVLRLTSSGKQGVVFNGIPDWLYEVEILRSNRAVWISPDSTYLLFASFNDTRVGELKYPWYGGLQEGLKYPKIRTLRYPK</sequence>
<dbReference type="InterPro" id="IPR050278">
    <property type="entry name" value="Serine_Prot_S9B/DPPIV"/>
</dbReference>
<evidence type="ECO:0000313" key="5">
    <source>
        <dbReference type="EMBL" id="KAK3914477.1"/>
    </source>
</evidence>
<proteinExistence type="predicted"/>
<keyword evidence="1" id="KW-0645">Protease</keyword>
<dbReference type="PANTHER" id="PTHR11731">
    <property type="entry name" value="PROTEASE FAMILY S9B,C DIPEPTIDYL-PEPTIDASE IV-RELATED"/>
    <property type="match status" value="1"/>
</dbReference>
<dbReference type="Gene3D" id="2.140.10.30">
    <property type="entry name" value="Dipeptidylpeptidase IV, N-terminal domain"/>
    <property type="match status" value="1"/>
</dbReference>
<organism evidence="5 6">
    <name type="scientific">Frankliniella fusca</name>
    <dbReference type="NCBI Taxonomy" id="407009"/>
    <lineage>
        <taxon>Eukaryota</taxon>
        <taxon>Metazoa</taxon>
        <taxon>Ecdysozoa</taxon>
        <taxon>Arthropoda</taxon>
        <taxon>Hexapoda</taxon>
        <taxon>Insecta</taxon>
        <taxon>Pterygota</taxon>
        <taxon>Neoptera</taxon>
        <taxon>Paraneoptera</taxon>
        <taxon>Thysanoptera</taxon>
        <taxon>Terebrantia</taxon>
        <taxon>Thripoidea</taxon>
        <taxon>Thripidae</taxon>
        <taxon>Frankliniella</taxon>
    </lineage>
</organism>